<evidence type="ECO:0000313" key="4">
    <source>
        <dbReference type="Proteomes" id="UP000050865"/>
    </source>
</evidence>
<proteinExistence type="predicted"/>
<dbReference type="GO" id="GO:0000156">
    <property type="term" value="F:phosphorelay response regulator activity"/>
    <property type="evidence" value="ECO:0007669"/>
    <property type="project" value="InterPro"/>
</dbReference>
<accession>A0A0R2FG20</accession>
<dbReference type="Proteomes" id="UP000050865">
    <property type="component" value="Unassembled WGS sequence"/>
</dbReference>
<dbReference type="OrthoDB" id="3190595at2"/>
<evidence type="ECO:0000313" key="3">
    <source>
        <dbReference type="EMBL" id="KRN23788.1"/>
    </source>
</evidence>
<dbReference type="InterPro" id="IPR007492">
    <property type="entry name" value="LytTR_DNA-bd_dom"/>
</dbReference>
<dbReference type="Pfam" id="PF04397">
    <property type="entry name" value="LytTR"/>
    <property type="match status" value="1"/>
</dbReference>
<dbReference type="PANTHER" id="PTHR37299:SF1">
    <property type="entry name" value="STAGE 0 SPORULATION PROTEIN A HOMOLOG"/>
    <property type="match status" value="1"/>
</dbReference>
<evidence type="ECO:0000256" key="1">
    <source>
        <dbReference type="PROSITE-ProRule" id="PRU00169"/>
    </source>
</evidence>
<dbReference type="EMBL" id="AYZJ01000026">
    <property type="protein sequence ID" value="KRN23788.1"/>
    <property type="molecule type" value="Genomic_DNA"/>
</dbReference>
<sequence>MQVALIEDDEQTRARTEQLFEAASTAADPIHVLPFASAEAFEFAQVAADVLVLDIKLPGADGMTLAKAVRKVDPTVPLVFVSNYDEYVFEGYDVNALAYIMKPLTAAKVATIIAKVRAQKPAKQLLVTTAAGAQRIPLYELTAIEVADHALAFHLQDQTLVAAGQLKDYLSLEQEDFIRIYRSILVNLNFVRRVTTGEVEMADGTHYPIARQERKRTREAFFAHYRRLADDN</sequence>
<dbReference type="GO" id="GO:0003677">
    <property type="term" value="F:DNA binding"/>
    <property type="evidence" value="ECO:0007669"/>
    <property type="project" value="InterPro"/>
</dbReference>
<dbReference type="InterPro" id="IPR046947">
    <property type="entry name" value="LytR-like"/>
</dbReference>
<dbReference type="RefSeq" id="WP_054665269.1">
    <property type="nucleotide sequence ID" value="NZ_AYZJ01000026.1"/>
</dbReference>
<dbReference type="AlphaFoldDB" id="A0A0R2FG20"/>
<protein>
    <submittedName>
        <fullName evidence="3">Response regulator of the lytr algr family</fullName>
    </submittedName>
</protein>
<dbReference type="PANTHER" id="PTHR37299">
    <property type="entry name" value="TRANSCRIPTIONAL REGULATOR-RELATED"/>
    <property type="match status" value="1"/>
</dbReference>
<dbReference type="Pfam" id="PF00072">
    <property type="entry name" value="Response_reg"/>
    <property type="match status" value="1"/>
</dbReference>
<dbReference type="PATRIC" id="fig|1423730.4.peg.1438"/>
<keyword evidence="4" id="KW-1185">Reference proteome</keyword>
<dbReference type="Gene3D" id="2.40.50.1020">
    <property type="entry name" value="LytTr DNA-binding domain"/>
    <property type="match status" value="1"/>
</dbReference>
<feature type="modified residue" description="4-aspartylphosphate" evidence="1">
    <location>
        <position position="54"/>
    </location>
</feature>
<organism evidence="3 4">
    <name type="scientific">Lacticaseibacillus camelliae DSM 22697 = JCM 13995</name>
    <dbReference type="NCBI Taxonomy" id="1423730"/>
    <lineage>
        <taxon>Bacteria</taxon>
        <taxon>Bacillati</taxon>
        <taxon>Bacillota</taxon>
        <taxon>Bacilli</taxon>
        <taxon>Lactobacillales</taxon>
        <taxon>Lactobacillaceae</taxon>
        <taxon>Lacticaseibacillus</taxon>
    </lineage>
</organism>
<dbReference type="SMART" id="SM00850">
    <property type="entry name" value="LytTR"/>
    <property type="match status" value="1"/>
</dbReference>
<feature type="domain" description="Response regulatory" evidence="2">
    <location>
        <begin position="2"/>
        <end position="117"/>
    </location>
</feature>
<dbReference type="SMART" id="SM00448">
    <property type="entry name" value="REC"/>
    <property type="match status" value="1"/>
</dbReference>
<keyword evidence="1" id="KW-0597">Phosphoprotein</keyword>
<dbReference type="InterPro" id="IPR001789">
    <property type="entry name" value="Sig_transdc_resp-reg_receiver"/>
</dbReference>
<dbReference type="PROSITE" id="PS50110">
    <property type="entry name" value="RESPONSE_REGULATORY"/>
    <property type="match status" value="1"/>
</dbReference>
<comment type="caution">
    <text evidence="3">The sequence shown here is derived from an EMBL/GenBank/DDBJ whole genome shotgun (WGS) entry which is preliminary data.</text>
</comment>
<dbReference type="InterPro" id="IPR011006">
    <property type="entry name" value="CheY-like_superfamily"/>
</dbReference>
<dbReference type="SUPFAM" id="SSF52172">
    <property type="entry name" value="CheY-like"/>
    <property type="match status" value="1"/>
</dbReference>
<reference evidence="3 4" key="1">
    <citation type="journal article" date="2015" name="Genome Announc.">
        <title>Expanding the biotechnology potential of lactobacilli through comparative genomics of 213 strains and associated genera.</title>
        <authorList>
            <person name="Sun Z."/>
            <person name="Harris H.M."/>
            <person name="McCann A."/>
            <person name="Guo C."/>
            <person name="Argimon S."/>
            <person name="Zhang W."/>
            <person name="Yang X."/>
            <person name="Jeffery I.B."/>
            <person name="Cooney J.C."/>
            <person name="Kagawa T.F."/>
            <person name="Liu W."/>
            <person name="Song Y."/>
            <person name="Salvetti E."/>
            <person name="Wrobel A."/>
            <person name="Rasinkangas P."/>
            <person name="Parkhill J."/>
            <person name="Rea M.C."/>
            <person name="O'Sullivan O."/>
            <person name="Ritari J."/>
            <person name="Douillard F.P."/>
            <person name="Paul Ross R."/>
            <person name="Yang R."/>
            <person name="Briner A.E."/>
            <person name="Felis G.E."/>
            <person name="de Vos W.M."/>
            <person name="Barrangou R."/>
            <person name="Klaenhammer T.R."/>
            <person name="Caufield P.W."/>
            <person name="Cui Y."/>
            <person name="Zhang H."/>
            <person name="O'Toole P.W."/>
        </authorList>
    </citation>
    <scope>NUCLEOTIDE SEQUENCE [LARGE SCALE GENOMIC DNA]</scope>
    <source>
        <strain evidence="3 4">DSM 22697</strain>
    </source>
</reference>
<gene>
    <name evidence="3" type="ORF">FC75_GL001366</name>
</gene>
<dbReference type="Gene3D" id="3.40.50.2300">
    <property type="match status" value="1"/>
</dbReference>
<name>A0A0R2FG20_9LACO</name>
<evidence type="ECO:0000259" key="2">
    <source>
        <dbReference type="PROSITE" id="PS50110"/>
    </source>
</evidence>
<dbReference type="STRING" id="1423730.FC75_GL001366"/>